<keyword evidence="6" id="KW-1185">Reference proteome</keyword>
<evidence type="ECO:0000259" key="4">
    <source>
        <dbReference type="PROSITE" id="PS01124"/>
    </source>
</evidence>
<proteinExistence type="predicted"/>
<dbReference type="PROSITE" id="PS01124">
    <property type="entry name" value="HTH_ARAC_FAMILY_2"/>
    <property type="match status" value="1"/>
</dbReference>
<dbReference type="Gene3D" id="1.10.10.60">
    <property type="entry name" value="Homeodomain-like"/>
    <property type="match status" value="1"/>
</dbReference>
<protein>
    <submittedName>
        <fullName evidence="5">AraC-type DNA-binding protein</fullName>
    </submittedName>
</protein>
<evidence type="ECO:0000313" key="6">
    <source>
        <dbReference type="Proteomes" id="UP001205185"/>
    </source>
</evidence>
<dbReference type="SUPFAM" id="SSF51182">
    <property type="entry name" value="RmlC-like cupins"/>
    <property type="match status" value="1"/>
</dbReference>
<accession>A0ABT1I5E0</accession>
<dbReference type="Proteomes" id="UP001205185">
    <property type="component" value="Unassembled WGS sequence"/>
</dbReference>
<keyword evidence="3" id="KW-0804">Transcription</keyword>
<name>A0ABT1I5E0_9PSEU</name>
<evidence type="ECO:0000256" key="2">
    <source>
        <dbReference type="ARBA" id="ARBA00023125"/>
    </source>
</evidence>
<comment type="caution">
    <text evidence="5">The sequence shown here is derived from an EMBL/GenBank/DDBJ whole genome shotgun (WGS) entry which is preliminary data.</text>
</comment>
<dbReference type="PANTHER" id="PTHR46796:SF6">
    <property type="entry name" value="ARAC SUBFAMILY"/>
    <property type="match status" value="1"/>
</dbReference>
<dbReference type="InterPro" id="IPR018060">
    <property type="entry name" value="HTH_AraC"/>
</dbReference>
<evidence type="ECO:0000256" key="3">
    <source>
        <dbReference type="ARBA" id="ARBA00023163"/>
    </source>
</evidence>
<dbReference type="InterPro" id="IPR035418">
    <property type="entry name" value="AraC-bd_2"/>
</dbReference>
<dbReference type="SUPFAM" id="SSF46689">
    <property type="entry name" value="Homeodomain-like"/>
    <property type="match status" value="1"/>
</dbReference>
<organism evidence="5 6">
    <name type="scientific">Actinokineospora diospyrosa</name>
    <dbReference type="NCBI Taxonomy" id="103728"/>
    <lineage>
        <taxon>Bacteria</taxon>
        <taxon>Bacillati</taxon>
        <taxon>Actinomycetota</taxon>
        <taxon>Actinomycetes</taxon>
        <taxon>Pseudonocardiales</taxon>
        <taxon>Pseudonocardiaceae</taxon>
        <taxon>Actinokineospora</taxon>
    </lineage>
</organism>
<sequence>MVRQKIPGGPAVASASVAEVATTPVVEPARAFDLWEDEVRRVCGTLQVLGDRDRFGSGTIATRVFGTMRVSRITADPHAVVRHDRVASNEGGHVYVVTLLNGTARLCQDGTDITVRTGDLVAFDSSRPYTLAMPQPFTMVGVRAPHRALGVTPQKTSSITAAPWNGKTGVGALASHTFAALGYHLAELDEAAREPLGTTVGGMITTLFAERLCSAVVDPAAARQLLVLRICGYAQEHMGDSSLGPAMLARRHNISLRYLQVLFAEQGSSPARWIRDQRLERLRTDLVNPRYDHLTVSAIAERWGLVDASQVSRLFRMKYGVSPREYRRTRGETANLTPLGRAAPGWR</sequence>
<keyword evidence="1" id="KW-0805">Transcription regulation</keyword>
<dbReference type="PANTHER" id="PTHR46796">
    <property type="entry name" value="HTH-TYPE TRANSCRIPTIONAL ACTIVATOR RHAS-RELATED"/>
    <property type="match status" value="1"/>
</dbReference>
<dbReference type="InterPro" id="IPR009057">
    <property type="entry name" value="Homeodomain-like_sf"/>
</dbReference>
<dbReference type="GO" id="GO:0003677">
    <property type="term" value="F:DNA binding"/>
    <property type="evidence" value="ECO:0007669"/>
    <property type="project" value="UniProtKB-KW"/>
</dbReference>
<dbReference type="Pfam" id="PF14525">
    <property type="entry name" value="AraC_binding_2"/>
    <property type="match status" value="1"/>
</dbReference>
<dbReference type="InterPro" id="IPR050204">
    <property type="entry name" value="AraC_XylS_family_regulators"/>
</dbReference>
<keyword evidence="2 5" id="KW-0238">DNA-binding</keyword>
<evidence type="ECO:0000313" key="5">
    <source>
        <dbReference type="EMBL" id="MCP2267850.1"/>
    </source>
</evidence>
<reference evidence="5 6" key="1">
    <citation type="submission" date="2022-06" db="EMBL/GenBank/DDBJ databases">
        <title>Genomic Encyclopedia of Archaeal and Bacterial Type Strains, Phase II (KMG-II): from individual species to whole genera.</title>
        <authorList>
            <person name="Goeker M."/>
        </authorList>
    </citation>
    <scope>NUCLEOTIDE SEQUENCE [LARGE SCALE GENOMIC DNA]</scope>
    <source>
        <strain evidence="5 6">DSM 44255</strain>
    </source>
</reference>
<dbReference type="EMBL" id="JAMTCO010000001">
    <property type="protein sequence ID" value="MCP2267850.1"/>
    <property type="molecule type" value="Genomic_DNA"/>
</dbReference>
<evidence type="ECO:0000256" key="1">
    <source>
        <dbReference type="ARBA" id="ARBA00023015"/>
    </source>
</evidence>
<dbReference type="InterPro" id="IPR011051">
    <property type="entry name" value="RmlC_Cupin_sf"/>
</dbReference>
<feature type="domain" description="HTH araC/xylS-type" evidence="4">
    <location>
        <begin position="228"/>
        <end position="329"/>
    </location>
</feature>
<gene>
    <name evidence="5" type="ORF">LV75_000332</name>
</gene>
<dbReference type="SMART" id="SM00342">
    <property type="entry name" value="HTH_ARAC"/>
    <property type="match status" value="1"/>
</dbReference>
<dbReference type="Pfam" id="PF12833">
    <property type="entry name" value="HTH_18"/>
    <property type="match status" value="1"/>
</dbReference>